<proteinExistence type="predicted"/>
<dbReference type="RefSeq" id="WP_032518558.1">
    <property type="nucleotide sequence ID" value="NZ_JNAR01000002.1"/>
</dbReference>
<dbReference type="AlphaFoldDB" id="A0A0A2BD04"/>
<name>A0A0A2BD04_PROMR</name>
<evidence type="ECO:0000259" key="1">
    <source>
        <dbReference type="Pfam" id="PF13524"/>
    </source>
</evidence>
<dbReference type="Proteomes" id="UP000030481">
    <property type="component" value="Unassembled WGS sequence"/>
</dbReference>
<evidence type="ECO:0000313" key="2">
    <source>
        <dbReference type="EMBL" id="KGG10514.1"/>
    </source>
</evidence>
<comment type="caution">
    <text evidence="2">The sequence shown here is derived from an EMBL/GenBank/DDBJ whole genome shotgun (WGS) entry which is preliminary data.</text>
</comment>
<feature type="domain" description="Spore protein YkvP/CgeB glycosyl transferase-like" evidence="1">
    <location>
        <begin position="194"/>
        <end position="286"/>
    </location>
</feature>
<protein>
    <recommendedName>
        <fullName evidence="1">Spore protein YkvP/CgeB glycosyl transferase-like domain-containing protein</fullName>
    </recommendedName>
</protein>
<dbReference type="Pfam" id="PF13524">
    <property type="entry name" value="Glyco_trans_1_2"/>
    <property type="match status" value="1"/>
</dbReference>
<dbReference type="InterPro" id="IPR055259">
    <property type="entry name" value="YkvP/CgeB_Glyco_trans-like"/>
</dbReference>
<sequence>MKIILIGSFLDDWSTNNEMFKALQSLNHDVIKFDYRKDQKKPNFIYFIVDKFFSFGRRFDLISHLFINIYTSILGRKKIVRNVLKLIKKEEPDLIIVCKCDTLKIKTLEKYKDKLIYYFMDPLKMAKKIRTDINSSYCKYSISTFGKVSKNLMFSDHNRHYLQGVDKNIFNIKVPWEKRKDKIVFVANITTKRKKFINFFKKQSIPIDCYGLGWENSQIYLKDLNFLYNEYKYVLNLCQDNYGFSVRVQQAISSGCVVFSDYCQDFKTFTDLLRNFYSFNNQYDFKDLWNQRKNIFYSENIPDLSWSKIMNENFKWINSQ</sequence>
<reference evidence="3" key="1">
    <citation type="journal article" date="2014" name="Sci. Data">
        <title>Genomes of diverse isolates of the marine cyanobacterium Prochlorococcus.</title>
        <authorList>
            <person name="Biller S."/>
            <person name="Berube P."/>
            <person name="Thompson J."/>
            <person name="Kelly L."/>
            <person name="Roggensack S."/>
            <person name="Awad L."/>
            <person name="Roache-Johnson K."/>
            <person name="Ding H."/>
            <person name="Giovannoni S.J."/>
            <person name="Moore L.R."/>
            <person name="Chisholm S.W."/>
        </authorList>
    </citation>
    <scope>NUCLEOTIDE SEQUENCE [LARGE SCALE GENOMIC DNA]</scope>
</reference>
<organism evidence="2 3">
    <name type="scientific">Prochlorococcus marinus str. MIT 9401</name>
    <dbReference type="NCBI Taxonomy" id="167551"/>
    <lineage>
        <taxon>Bacteria</taxon>
        <taxon>Bacillati</taxon>
        <taxon>Cyanobacteriota</taxon>
        <taxon>Cyanophyceae</taxon>
        <taxon>Synechococcales</taxon>
        <taxon>Prochlorococcaceae</taxon>
        <taxon>Prochlorococcus</taxon>
    </lineage>
</organism>
<dbReference type="EMBL" id="JNAR01000002">
    <property type="protein sequence ID" value="KGG10514.1"/>
    <property type="molecule type" value="Genomic_DNA"/>
</dbReference>
<accession>A0A0A2BD04</accession>
<gene>
    <name evidence="2" type="ORF">EV01_0142</name>
</gene>
<evidence type="ECO:0000313" key="3">
    <source>
        <dbReference type="Proteomes" id="UP000030481"/>
    </source>
</evidence>